<dbReference type="Proteomes" id="UP001189429">
    <property type="component" value="Unassembled WGS sequence"/>
</dbReference>
<keyword evidence="2" id="KW-1185">Reference proteome</keyword>
<name>A0ABN9SQ93_9DINO</name>
<organism evidence="1 2">
    <name type="scientific">Prorocentrum cordatum</name>
    <dbReference type="NCBI Taxonomy" id="2364126"/>
    <lineage>
        <taxon>Eukaryota</taxon>
        <taxon>Sar</taxon>
        <taxon>Alveolata</taxon>
        <taxon>Dinophyceae</taxon>
        <taxon>Prorocentrales</taxon>
        <taxon>Prorocentraceae</taxon>
        <taxon>Prorocentrum</taxon>
    </lineage>
</organism>
<proteinExistence type="predicted"/>
<evidence type="ECO:0000313" key="1">
    <source>
        <dbReference type="EMBL" id="CAK0834025.1"/>
    </source>
</evidence>
<protein>
    <submittedName>
        <fullName evidence="1">Uncharacterized protein</fullName>
    </submittedName>
</protein>
<accession>A0ABN9SQ93</accession>
<comment type="caution">
    <text evidence="1">The sequence shown here is derived from an EMBL/GenBank/DDBJ whole genome shotgun (WGS) entry which is preliminary data.</text>
</comment>
<reference evidence="1" key="1">
    <citation type="submission" date="2023-10" db="EMBL/GenBank/DDBJ databases">
        <authorList>
            <person name="Chen Y."/>
            <person name="Shah S."/>
            <person name="Dougan E. K."/>
            <person name="Thang M."/>
            <person name="Chan C."/>
        </authorList>
    </citation>
    <scope>NUCLEOTIDE SEQUENCE [LARGE SCALE GENOMIC DNA]</scope>
</reference>
<gene>
    <name evidence="1" type="ORF">PCOR1329_LOCUS31554</name>
</gene>
<sequence>MPRALAAASTRRRTGACHERGECSRLPTCSGGRSSHAHADTRARRIFGVAPSMPRPSTGPRGSVRAARWLPQQRVGKPSLDIFVVETPSQKPEDRYYISNDEFHCNKKVCTQVWKAGELASLRSVAFGAGSVWVPIGASSYLSRVYGEDWSVTVRPHRWAAELGHGFG</sequence>
<dbReference type="EMBL" id="CAUYUJ010012473">
    <property type="protein sequence ID" value="CAK0834025.1"/>
    <property type="molecule type" value="Genomic_DNA"/>
</dbReference>
<evidence type="ECO:0000313" key="2">
    <source>
        <dbReference type="Proteomes" id="UP001189429"/>
    </source>
</evidence>
<feature type="non-terminal residue" evidence="1">
    <location>
        <position position="168"/>
    </location>
</feature>